<accession>A0A0M3ILL6</accession>
<feature type="compositionally biased region" description="Basic and acidic residues" evidence="1">
    <location>
        <begin position="219"/>
        <end position="252"/>
    </location>
</feature>
<keyword evidence="3" id="KW-1185">Reference proteome</keyword>
<dbReference type="AlphaFoldDB" id="A0A0M3ILL6"/>
<reference evidence="4" key="1">
    <citation type="submission" date="2017-02" db="UniProtKB">
        <authorList>
            <consortium name="WormBaseParasite"/>
        </authorList>
    </citation>
    <scope>IDENTIFICATION</scope>
</reference>
<evidence type="ECO:0000256" key="1">
    <source>
        <dbReference type="SAM" id="MobiDB-lite"/>
    </source>
</evidence>
<feature type="chain" id="PRO_5005657023" evidence="2">
    <location>
        <begin position="21"/>
        <end position="270"/>
    </location>
</feature>
<name>A0A0M3ILL6_ASCLU</name>
<keyword evidence="2" id="KW-0732">Signal</keyword>
<feature type="region of interest" description="Disordered" evidence="1">
    <location>
        <begin position="209"/>
        <end position="270"/>
    </location>
</feature>
<organism evidence="3 4">
    <name type="scientific">Ascaris lumbricoides</name>
    <name type="common">Giant roundworm</name>
    <dbReference type="NCBI Taxonomy" id="6252"/>
    <lineage>
        <taxon>Eukaryota</taxon>
        <taxon>Metazoa</taxon>
        <taxon>Ecdysozoa</taxon>
        <taxon>Nematoda</taxon>
        <taxon>Chromadorea</taxon>
        <taxon>Rhabditida</taxon>
        <taxon>Spirurina</taxon>
        <taxon>Ascaridomorpha</taxon>
        <taxon>Ascaridoidea</taxon>
        <taxon>Ascarididae</taxon>
        <taxon>Ascaris</taxon>
    </lineage>
</organism>
<protein>
    <submittedName>
        <fullName evidence="4">Gloverin</fullName>
    </submittedName>
</protein>
<feature type="signal peptide" evidence="2">
    <location>
        <begin position="1"/>
        <end position="20"/>
    </location>
</feature>
<sequence>MYSLAALLVTLTYVVYEANSWKQQPPLPDWITVRFTRAVRDDRLADDVEHSCYIFTEKLHVACLILIFNENRNKKLFAEGGRSIGHGAWGGVRAKFGDAADIFDRDELEYAFGDRDRIGYTFGNRGTADRFFEFLRHATEGHIEGALESGGHSSNDMEGAKKYSYFTQGSGPNGFYSRGYGHEDAKLAAVKDATGGAYRRDFESTDADTGLARSAWSKHSADKERRGFGFDHGARVQDVSEHGKSGRTDGWKSIESGNVSDHRDHHCQQD</sequence>
<dbReference type="WBParaSite" id="ALUE_0001964401-mRNA-1">
    <property type="protein sequence ID" value="ALUE_0001964401-mRNA-1"/>
    <property type="gene ID" value="ALUE_0001964401"/>
</dbReference>
<feature type="compositionally biased region" description="Basic and acidic residues" evidence="1">
    <location>
        <begin position="260"/>
        <end position="270"/>
    </location>
</feature>
<evidence type="ECO:0000313" key="4">
    <source>
        <dbReference type="WBParaSite" id="ALUE_0001964401-mRNA-1"/>
    </source>
</evidence>
<proteinExistence type="predicted"/>
<evidence type="ECO:0000256" key="2">
    <source>
        <dbReference type="SAM" id="SignalP"/>
    </source>
</evidence>
<evidence type="ECO:0000313" key="3">
    <source>
        <dbReference type="Proteomes" id="UP000036681"/>
    </source>
</evidence>
<dbReference type="Proteomes" id="UP000036681">
    <property type="component" value="Unplaced"/>
</dbReference>